<feature type="compositionally biased region" description="Basic residues" evidence="1">
    <location>
        <begin position="1"/>
        <end position="13"/>
    </location>
</feature>
<dbReference type="EMBL" id="CM007647">
    <property type="protein sequence ID" value="ONL92402.1"/>
    <property type="molecule type" value="Genomic_DNA"/>
</dbReference>
<feature type="compositionally biased region" description="Pro residues" evidence="1">
    <location>
        <begin position="18"/>
        <end position="34"/>
    </location>
</feature>
<organism evidence="2">
    <name type="scientific">Zea mays</name>
    <name type="common">Maize</name>
    <dbReference type="NCBI Taxonomy" id="4577"/>
    <lineage>
        <taxon>Eukaryota</taxon>
        <taxon>Viridiplantae</taxon>
        <taxon>Streptophyta</taxon>
        <taxon>Embryophyta</taxon>
        <taxon>Tracheophyta</taxon>
        <taxon>Spermatophyta</taxon>
        <taxon>Magnoliopsida</taxon>
        <taxon>Liliopsida</taxon>
        <taxon>Poales</taxon>
        <taxon>Poaceae</taxon>
        <taxon>PACMAD clade</taxon>
        <taxon>Panicoideae</taxon>
        <taxon>Andropogonodae</taxon>
        <taxon>Andropogoneae</taxon>
        <taxon>Tripsacinae</taxon>
        <taxon>Zea</taxon>
    </lineage>
</organism>
<proteinExistence type="predicted"/>
<sequence length="148" mass="16161">IHHCPSTRTRRSVRSNPPRSPNPRFPPRPHPFDSPLPYHTYAQIRPLQSPFPIVSRRPRRRLAPNDPLAPTTIRFVVKKPPAPRRKRKQQPLATLTLHGAGDGAEAAYGGSGGGSSADHHVVHVGHVGHGARRHEGGRSSSTGANSKF</sequence>
<reference evidence="2" key="1">
    <citation type="submission" date="2015-12" db="EMBL/GenBank/DDBJ databases">
        <title>Update maize B73 reference genome by single molecule sequencing technologies.</title>
        <authorList>
            <consortium name="Maize Genome Sequencing Project"/>
            <person name="Ware D."/>
        </authorList>
    </citation>
    <scope>NUCLEOTIDE SEQUENCE [LARGE SCALE GENOMIC DNA]</scope>
    <source>
        <tissue evidence="2">Seedling</tissue>
    </source>
</reference>
<protein>
    <submittedName>
        <fullName evidence="2">Uncharacterized protein</fullName>
    </submittedName>
</protein>
<evidence type="ECO:0000313" key="2">
    <source>
        <dbReference type="EMBL" id="ONL92402.1"/>
    </source>
</evidence>
<evidence type="ECO:0000256" key="1">
    <source>
        <dbReference type="SAM" id="MobiDB-lite"/>
    </source>
</evidence>
<feature type="region of interest" description="Disordered" evidence="1">
    <location>
        <begin position="1"/>
        <end position="148"/>
    </location>
</feature>
<gene>
    <name evidence="2" type="ORF">ZEAMMB73_Zm00001d027239</name>
</gene>
<name>A0A1D6JJ80_MAIZE</name>
<accession>A0A1D6JJ80</accession>
<dbReference type="AlphaFoldDB" id="A0A1D6JJ80"/>
<feature type="non-terminal residue" evidence="2">
    <location>
        <position position="1"/>
    </location>
</feature>